<evidence type="ECO:0000256" key="5">
    <source>
        <dbReference type="ARBA" id="ARBA00022898"/>
    </source>
</evidence>
<dbReference type="Proteomes" id="UP000541470">
    <property type="component" value="Unassembled WGS sequence"/>
</dbReference>
<evidence type="ECO:0000256" key="3">
    <source>
        <dbReference type="ARBA" id="ARBA00007880"/>
    </source>
</evidence>
<feature type="active site" description="Proton acceptor; specific for L-alanine" evidence="7">
    <location>
        <position position="267"/>
    </location>
</feature>
<protein>
    <recommendedName>
        <fullName evidence="4 7">Alanine racemase</fullName>
        <ecNumber evidence="4 7">5.1.1.1</ecNumber>
    </recommendedName>
</protein>
<evidence type="ECO:0000313" key="11">
    <source>
        <dbReference type="EMBL" id="NML76609.1"/>
    </source>
</evidence>
<dbReference type="EC" id="5.1.1.1" evidence="4 7"/>
<comment type="pathway">
    <text evidence="7">Amino-acid biosynthesis; D-alanine biosynthesis; D-alanine from L-alanine: step 1/1.</text>
</comment>
<organism evidence="11 12">
    <name type="scientific">Rhizobium terricola</name>
    <dbReference type="NCBI Taxonomy" id="2728849"/>
    <lineage>
        <taxon>Bacteria</taxon>
        <taxon>Pseudomonadati</taxon>
        <taxon>Pseudomonadota</taxon>
        <taxon>Alphaproteobacteria</taxon>
        <taxon>Hyphomicrobiales</taxon>
        <taxon>Rhizobiaceae</taxon>
        <taxon>Rhizobium/Agrobacterium group</taxon>
        <taxon>Rhizobium</taxon>
    </lineage>
</organism>
<dbReference type="SUPFAM" id="SSF51419">
    <property type="entry name" value="PLP-binding barrel"/>
    <property type="match status" value="1"/>
</dbReference>
<comment type="similarity">
    <text evidence="3 7">Belongs to the alanine racemase family.</text>
</comment>
<accession>A0A7Y0B015</accession>
<keyword evidence="12" id="KW-1185">Reference proteome</keyword>
<evidence type="ECO:0000256" key="2">
    <source>
        <dbReference type="ARBA" id="ARBA00001933"/>
    </source>
</evidence>
<evidence type="ECO:0000256" key="9">
    <source>
        <dbReference type="PIRSR" id="PIRSR600821-52"/>
    </source>
</evidence>
<dbReference type="CDD" id="cd00430">
    <property type="entry name" value="PLPDE_III_AR"/>
    <property type="match status" value="1"/>
</dbReference>
<feature type="domain" description="Alanine racemase C-terminal" evidence="10">
    <location>
        <begin position="246"/>
        <end position="372"/>
    </location>
</feature>
<feature type="binding site" evidence="7 9">
    <location>
        <position position="145"/>
    </location>
    <ligand>
        <name>substrate</name>
    </ligand>
</feature>
<dbReference type="GO" id="GO:0005829">
    <property type="term" value="C:cytosol"/>
    <property type="evidence" value="ECO:0007669"/>
    <property type="project" value="TreeGrafter"/>
</dbReference>
<proteinExistence type="inferred from homology"/>
<evidence type="ECO:0000259" key="10">
    <source>
        <dbReference type="SMART" id="SM01005"/>
    </source>
</evidence>
<dbReference type="GO" id="GO:0030170">
    <property type="term" value="F:pyridoxal phosphate binding"/>
    <property type="evidence" value="ECO:0007669"/>
    <property type="project" value="UniProtKB-UniRule"/>
</dbReference>
<dbReference type="UniPathway" id="UPA00042">
    <property type="reaction ID" value="UER00497"/>
</dbReference>
<dbReference type="SMART" id="SM01005">
    <property type="entry name" value="Ala_racemase_C"/>
    <property type="match status" value="1"/>
</dbReference>
<dbReference type="EMBL" id="JABBGK010000007">
    <property type="protein sequence ID" value="NML76609.1"/>
    <property type="molecule type" value="Genomic_DNA"/>
</dbReference>
<dbReference type="PANTHER" id="PTHR30511:SF0">
    <property type="entry name" value="ALANINE RACEMASE, CATABOLIC-RELATED"/>
    <property type="match status" value="1"/>
</dbReference>
<dbReference type="AlphaFoldDB" id="A0A7Y0B015"/>
<dbReference type="RefSeq" id="WP_169595183.1">
    <property type="nucleotide sequence ID" value="NZ_JABBGK010000007.1"/>
</dbReference>
<dbReference type="HAMAP" id="MF_01201">
    <property type="entry name" value="Ala_racemase"/>
    <property type="match status" value="1"/>
</dbReference>
<dbReference type="PROSITE" id="PS00395">
    <property type="entry name" value="ALANINE_RACEMASE"/>
    <property type="match status" value="1"/>
</dbReference>
<dbReference type="PRINTS" id="PR00992">
    <property type="entry name" value="ALARACEMASE"/>
</dbReference>
<gene>
    <name evidence="11" type="primary">alr</name>
    <name evidence="11" type="ORF">HHL25_20950</name>
</gene>
<dbReference type="SUPFAM" id="SSF50621">
    <property type="entry name" value="Alanine racemase C-terminal domain-like"/>
    <property type="match status" value="1"/>
</dbReference>
<keyword evidence="6 7" id="KW-0413">Isomerase</keyword>
<feature type="active site" description="Proton acceptor; specific for D-alanine" evidence="7">
    <location>
        <position position="46"/>
    </location>
</feature>
<dbReference type="Pfam" id="PF01168">
    <property type="entry name" value="Ala_racemase_N"/>
    <property type="match status" value="1"/>
</dbReference>
<name>A0A7Y0B015_9HYPH</name>
<dbReference type="Gene3D" id="3.20.20.10">
    <property type="entry name" value="Alanine racemase"/>
    <property type="match status" value="1"/>
</dbReference>
<comment type="cofactor">
    <cofactor evidence="2 7 8">
        <name>pyridoxal 5'-phosphate</name>
        <dbReference type="ChEBI" id="CHEBI:597326"/>
    </cofactor>
</comment>
<evidence type="ECO:0000256" key="7">
    <source>
        <dbReference type="HAMAP-Rule" id="MF_01201"/>
    </source>
</evidence>
<dbReference type="InterPro" id="IPR020622">
    <property type="entry name" value="Ala_racemase_pyridoxalP-BS"/>
</dbReference>
<evidence type="ECO:0000256" key="8">
    <source>
        <dbReference type="PIRSR" id="PIRSR600821-50"/>
    </source>
</evidence>
<dbReference type="InterPro" id="IPR011079">
    <property type="entry name" value="Ala_racemase_C"/>
</dbReference>
<dbReference type="InterPro" id="IPR001608">
    <property type="entry name" value="Ala_racemase_N"/>
</dbReference>
<evidence type="ECO:0000256" key="1">
    <source>
        <dbReference type="ARBA" id="ARBA00000316"/>
    </source>
</evidence>
<feature type="modified residue" description="N6-(pyridoxal phosphate)lysine" evidence="7 8">
    <location>
        <position position="46"/>
    </location>
</feature>
<evidence type="ECO:0000256" key="4">
    <source>
        <dbReference type="ARBA" id="ARBA00013089"/>
    </source>
</evidence>
<comment type="function">
    <text evidence="7">Catalyzes the interconversion of L-alanine and D-alanine. May also act on other amino acids.</text>
</comment>
<reference evidence="11 12" key="1">
    <citation type="submission" date="2020-04" db="EMBL/GenBank/DDBJ databases">
        <title>Rhizobium sp. S-51 isolated from soil.</title>
        <authorList>
            <person name="Dahal R.H."/>
        </authorList>
    </citation>
    <scope>NUCLEOTIDE SEQUENCE [LARGE SCALE GENOMIC DNA]</scope>
    <source>
        <strain evidence="11 12">S-51</strain>
    </source>
</reference>
<dbReference type="InterPro" id="IPR009006">
    <property type="entry name" value="Ala_racemase/Decarboxylase_C"/>
</dbReference>
<comment type="caution">
    <text evidence="11">The sequence shown here is derived from an EMBL/GenBank/DDBJ whole genome shotgun (WGS) entry which is preliminary data.</text>
</comment>
<evidence type="ECO:0000256" key="6">
    <source>
        <dbReference type="ARBA" id="ARBA00023235"/>
    </source>
</evidence>
<dbReference type="GO" id="GO:0030632">
    <property type="term" value="P:D-alanine biosynthetic process"/>
    <property type="evidence" value="ECO:0007669"/>
    <property type="project" value="UniProtKB-UniRule"/>
</dbReference>
<dbReference type="InterPro" id="IPR029066">
    <property type="entry name" value="PLP-binding_barrel"/>
</dbReference>
<dbReference type="InterPro" id="IPR000821">
    <property type="entry name" value="Ala_racemase"/>
</dbReference>
<feature type="binding site" evidence="7 9">
    <location>
        <position position="315"/>
    </location>
    <ligand>
        <name>substrate</name>
    </ligand>
</feature>
<dbReference type="Gene3D" id="2.40.37.10">
    <property type="entry name" value="Lyase, Ornithine Decarboxylase, Chain A, domain 1"/>
    <property type="match status" value="1"/>
</dbReference>
<dbReference type="Pfam" id="PF00842">
    <property type="entry name" value="Ala_racemase_C"/>
    <property type="match status" value="1"/>
</dbReference>
<evidence type="ECO:0000313" key="12">
    <source>
        <dbReference type="Proteomes" id="UP000541470"/>
    </source>
</evidence>
<dbReference type="NCBIfam" id="TIGR00492">
    <property type="entry name" value="alr"/>
    <property type="match status" value="1"/>
</dbReference>
<comment type="catalytic activity">
    <reaction evidence="1 7">
        <text>L-alanine = D-alanine</text>
        <dbReference type="Rhea" id="RHEA:20249"/>
        <dbReference type="ChEBI" id="CHEBI:57416"/>
        <dbReference type="ChEBI" id="CHEBI:57972"/>
        <dbReference type="EC" id="5.1.1.1"/>
    </reaction>
</comment>
<dbReference type="PANTHER" id="PTHR30511">
    <property type="entry name" value="ALANINE RACEMASE"/>
    <property type="match status" value="1"/>
</dbReference>
<keyword evidence="5 7" id="KW-0663">Pyridoxal phosphate</keyword>
<sequence length="372" mass="39530">MDAQRFKVSANVGSAGRLTIDLSALRANYLRLCATVAPARAAAVVKANAYGLDVARVAPVLDAAGCRDFFVAQYGEALELKPHVSAEARIYVLNGLLPGFEGDCATRGIVPVLNSLEQVENWNELAKARGQKLPALLQFDTGMSRLGLSMEEAVLLAHQPSLLDGVDVLYIMSHLASADEAESPQNAAQAAAMREFAELFPDHQLCFANSGGIFLGSDLHGALVRPGIALYGGRPTDVIDTPMQPVVSLDVPVVQTRTVPAGTLVGYSGAYVAKAERRLATLSVGYADGLPRSLSDRGAVSCDGVRLPIVGRVSMDSLIVDISDLPAGRLKLGDHVEVIGPHQSLEDLAADAGTISYEILTGLGRRFQRRYR</sequence>
<dbReference type="GO" id="GO:0008784">
    <property type="term" value="F:alanine racemase activity"/>
    <property type="evidence" value="ECO:0007669"/>
    <property type="project" value="UniProtKB-UniRule"/>
</dbReference>